<accession>A0ABM7Y771</accession>
<protein>
    <recommendedName>
        <fullName evidence="3">Glycosyl transferase family 2</fullName>
    </recommendedName>
</protein>
<evidence type="ECO:0000313" key="1">
    <source>
        <dbReference type="EMBL" id="BDG73816.1"/>
    </source>
</evidence>
<sequence length="321" mass="34860">MRLTAVAMIRNEADILPDFLGHCAALFDDVLVVDHASTDGTAEILAAAATRMPLTVLRFAQHAYVQSLIVTALVREAFARGASWVFPLDADELPMVAGRAALIGCLPEDATMVQWRWRNLWPQRPAGFADFSAEGEHEVLPPASTGVVKVAVSRRLHDRVPRFTIAQGSHGLSRGREDAGTPIAIGHLAHFPIRSRERFVLKAELGARAVSAIPSVSPRSGFQWRQAAESGERFDGAAGLQRLRSHALRYPHVAQTDVVDTITFTPLGRMNGLPAGVPDAEAVRSREAEVTWHPLPDGPKSEWRIICTGDALVLKGRSGRA</sequence>
<proteinExistence type="predicted"/>
<evidence type="ECO:0008006" key="3">
    <source>
        <dbReference type="Google" id="ProtNLM"/>
    </source>
</evidence>
<dbReference type="Proteomes" id="UP000831327">
    <property type="component" value="Chromosome"/>
</dbReference>
<dbReference type="InterPro" id="IPR029044">
    <property type="entry name" value="Nucleotide-diphossugar_trans"/>
</dbReference>
<name>A0ABM7Y771_9PROT</name>
<reference evidence="1 2" key="1">
    <citation type="journal article" date="2016" name="Microbes Environ.">
        <title>Phylogenetically diverse aerobic anoxygenic phototrophic bacteria isolated from epilithic biofilms in Tama river, Japan.</title>
        <authorList>
            <person name="Hirose S."/>
            <person name="Matsuura K."/>
            <person name="Haruta S."/>
        </authorList>
    </citation>
    <scope>NUCLEOTIDE SEQUENCE [LARGE SCALE GENOMIC DNA]</scope>
    <source>
        <strain evidence="1 2">S08</strain>
    </source>
</reference>
<gene>
    <name evidence="1" type="ORF">Rmf_37450</name>
</gene>
<dbReference type="RefSeq" id="WP_244408024.1">
    <property type="nucleotide sequence ID" value="NZ_AP025637.1"/>
</dbReference>
<dbReference type="EMBL" id="AP025637">
    <property type="protein sequence ID" value="BDG73816.1"/>
    <property type="molecule type" value="Genomic_DNA"/>
</dbReference>
<dbReference type="Gene3D" id="3.90.550.10">
    <property type="entry name" value="Spore Coat Polysaccharide Biosynthesis Protein SpsA, Chain A"/>
    <property type="match status" value="1"/>
</dbReference>
<evidence type="ECO:0000313" key="2">
    <source>
        <dbReference type="Proteomes" id="UP000831327"/>
    </source>
</evidence>
<organism evidence="1 2">
    <name type="scientific">Roseomonas fluvialis</name>
    <dbReference type="NCBI Taxonomy" id="1750527"/>
    <lineage>
        <taxon>Bacteria</taxon>
        <taxon>Pseudomonadati</taxon>
        <taxon>Pseudomonadota</taxon>
        <taxon>Alphaproteobacteria</taxon>
        <taxon>Acetobacterales</taxon>
        <taxon>Roseomonadaceae</taxon>
        <taxon>Roseomonas</taxon>
    </lineage>
</organism>
<dbReference type="Pfam" id="PF13704">
    <property type="entry name" value="Glyco_tranf_2_4"/>
    <property type="match status" value="1"/>
</dbReference>
<keyword evidence="2" id="KW-1185">Reference proteome</keyword>
<dbReference type="SUPFAM" id="SSF53448">
    <property type="entry name" value="Nucleotide-diphospho-sugar transferases"/>
    <property type="match status" value="1"/>
</dbReference>